<sequence length="138" mass="16496">MGPIEFKNLMFDRVFYGGERFNLAENMSDIISFTIVSPWTANLRKLASRLEGYRAHIWKDDLRIIHSRSKVVDNKTIFLYGMTELGTIYEIKLIPSLLYQWAQWYKKYGAMKPEYAKQMYSKYVKMQEQMDRDFPAIR</sequence>
<dbReference type="EMBL" id="MK500399">
    <property type="protein sequence ID" value="QBK88822.1"/>
    <property type="molecule type" value="Genomic_DNA"/>
</dbReference>
<evidence type="ECO:0000313" key="1">
    <source>
        <dbReference type="EMBL" id="QBK88822.1"/>
    </source>
</evidence>
<organism evidence="1">
    <name type="scientific">Mimivirus LCMiAC01</name>
    <dbReference type="NCBI Taxonomy" id="2506608"/>
    <lineage>
        <taxon>Viruses</taxon>
        <taxon>Varidnaviria</taxon>
        <taxon>Bamfordvirae</taxon>
        <taxon>Nucleocytoviricota</taxon>
        <taxon>Megaviricetes</taxon>
        <taxon>Imitervirales</taxon>
        <taxon>Mimiviridae</taxon>
        <taxon>Klosneuvirinae</taxon>
    </lineage>
</organism>
<accession>A0A481YZZ1</accession>
<proteinExistence type="predicted"/>
<protein>
    <submittedName>
        <fullName evidence="1">Uncharacterized protein</fullName>
    </submittedName>
</protein>
<name>A0A481YZZ1_9VIRU</name>
<reference evidence="1" key="1">
    <citation type="journal article" date="2019" name="MBio">
        <title>Virus Genomes from Deep Sea Sediments Expand the Ocean Megavirome and Support Independent Origins of Viral Gigantism.</title>
        <authorList>
            <person name="Backstrom D."/>
            <person name="Yutin N."/>
            <person name="Jorgensen S.L."/>
            <person name="Dharamshi J."/>
            <person name="Homa F."/>
            <person name="Zaremba-Niedwiedzka K."/>
            <person name="Spang A."/>
            <person name="Wolf Y.I."/>
            <person name="Koonin E.V."/>
            <person name="Ettema T.J."/>
        </authorList>
    </citation>
    <scope>NUCLEOTIDE SEQUENCE</scope>
</reference>
<gene>
    <name evidence="1" type="ORF">LCMiAC01_05040</name>
</gene>